<dbReference type="InterPro" id="IPR047057">
    <property type="entry name" value="MerR_fam"/>
</dbReference>
<dbReference type="SMART" id="SM00422">
    <property type="entry name" value="HTH_MERR"/>
    <property type="match status" value="1"/>
</dbReference>
<dbReference type="Pfam" id="PF13411">
    <property type="entry name" value="MerR_1"/>
    <property type="match status" value="1"/>
</dbReference>
<dbReference type="PANTHER" id="PTHR30204">
    <property type="entry name" value="REDOX-CYCLING DRUG-SENSING TRANSCRIPTIONAL ACTIVATOR SOXR"/>
    <property type="match status" value="1"/>
</dbReference>
<comment type="caution">
    <text evidence="6">The sequence shown here is derived from an EMBL/GenBank/DDBJ whole genome shotgun (WGS) entry which is preliminary data.</text>
</comment>
<dbReference type="InterPro" id="IPR009061">
    <property type="entry name" value="DNA-bd_dom_put_sf"/>
</dbReference>
<evidence type="ECO:0000313" key="7">
    <source>
        <dbReference type="Proteomes" id="UP000525652"/>
    </source>
</evidence>
<evidence type="ECO:0000256" key="1">
    <source>
        <dbReference type="ARBA" id="ARBA00022491"/>
    </source>
</evidence>
<keyword evidence="7" id="KW-1185">Reference proteome</keyword>
<dbReference type="Proteomes" id="UP000525652">
    <property type="component" value="Unassembled WGS sequence"/>
</dbReference>
<keyword evidence="3" id="KW-0238">DNA-binding</keyword>
<reference evidence="6 7" key="1">
    <citation type="submission" date="2020-07" db="EMBL/GenBank/DDBJ databases">
        <authorList>
            <person name="Feng X."/>
        </authorList>
    </citation>
    <scope>NUCLEOTIDE SEQUENCE [LARGE SCALE GENOMIC DNA]</scope>
    <source>
        <strain evidence="6 7">JCM14086</strain>
    </source>
</reference>
<dbReference type="EMBL" id="JACHVA010000102">
    <property type="protein sequence ID" value="MBC2602869.1"/>
    <property type="molecule type" value="Genomic_DNA"/>
</dbReference>
<dbReference type="PANTHER" id="PTHR30204:SF69">
    <property type="entry name" value="MERR-FAMILY TRANSCRIPTIONAL REGULATOR"/>
    <property type="match status" value="1"/>
</dbReference>
<dbReference type="SUPFAM" id="SSF46955">
    <property type="entry name" value="Putative DNA-binding domain"/>
    <property type="match status" value="1"/>
</dbReference>
<name>A0A7X1E587_9BACT</name>
<evidence type="ECO:0000256" key="2">
    <source>
        <dbReference type="ARBA" id="ARBA00023015"/>
    </source>
</evidence>
<gene>
    <name evidence="6" type="ORF">H5P30_13885</name>
</gene>
<dbReference type="PRINTS" id="PR00040">
    <property type="entry name" value="HTHMERR"/>
</dbReference>
<dbReference type="GO" id="GO:0003677">
    <property type="term" value="F:DNA binding"/>
    <property type="evidence" value="ECO:0007669"/>
    <property type="project" value="UniProtKB-KW"/>
</dbReference>
<evidence type="ECO:0000259" key="5">
    <source>
        <dbReference type="PROSITE" id="PS50937"/>
    </source>
</evidence>
<keyword evidence="2" id="KW-0805">Transcription regulation</keyword>
<organism evidence="6 7">
    <name type="scientific">Puniceicoccus vermicola</name>
    <dbReference type="NCBI Taxonomy" id="388746"/>
    <lineage>
        <taxon>Bacteria</taxon>
        <taxon>Pseudomonadati</taxon>
        <taxon>Verrucomicrobiota</taxon>
        <taxon>Opitutia</taxon>
        <taxon>Puniceicoccales</taxon>
        <taxon>Puniceicoccaceae</taxon>
        <taxon>Puniceicoccus</taxon>
    </lineage>
</organism>
<dbReference type="InterPro" id="IPR000551">
    <property type="entry name" value="MerR-type_HTH_dom"/>
</dbReference>
<dbReference type="GO" id="GO:0003700">
    <property type="term" value="F:DNA-binding transcription factor activity"/>
    <property type="evidence" value="ECO:0007669"/>
    <property type="project" value="InterPro"/>
</dbReference>
<evidence type="ECO:0000313" key="6">
    <source>
        <dbReference type="EMBL" id="MBC2602869.1"/>
    </source>
</evidence>
<dbReference type="PROSITE" id="PS50937">
    <property type="entry name" value="HTH_MERR_2"/>
    <property type="match status" value="1"/>
</dbReference>
<proteinExistence type="predicted"/>
<keyword evidence="4" id="KW-0804">Transcription</keyword>
<evidence type="ECO:0000256" key="4">
    <source>
        <dbReference type="ARBA" id="ARBA00023163"/>
    </source>
</evidence>
<keyword evidence="1" id="KW-0678">Repressor</keyword>
<feature type="domain" description="HTH merR-type" evidence="5">
    <location>
        <begin position="1"/>
        <end position="68"/>
    </location>
</feature>
<evidence type="ECO:0000256" key="3">
    <source>
        <dbReference type="ARBA" id="ARBA00023125"/>
    </source>
</evidence>
<dbReference type="AlphaFoldDB" id="A0A7X1E587"/>
<dbReference type="Gene3D" id="1.10.1660.10">
    <property type="match status" value="1"/>
</dbReference>
<sequence length="120" mass="13695">MLIGELSKQTGASARSIRHYEKLGIIGSHRAENGYRRYSEETVEWVKAIRFLLCGGLSLSTIARILPALMNINCKLEDPEIRRVIEEEAINVKSRMEQLDQSHRILTAALEKGYLRRPSE</sequence>
<protein>
    <submittedName>
        <fullName evidence="6">MerR family transcriptional regulator</fullName>
    </submittedName>
</protein>
<dbReference type="RefSeq" id="WP_185693535.1">
    <property type="nucleotide sequence ID" value="NZ_JACHVA010000102.1"/>
</dbReference>
<accession>A0A7X1E587</accession>